<dbReference type="Pfam" id="PF05050">
    <property type="entry name" value="Methyltransf_21"/>
    <property type="match status" value="1"/>
</dbReference>
<sequence length="213" mass="24249">MLLNPLDQYISRDLINIGTWESYLYPVFQKNIKKGGCVLDIGANIGCHSLIFSKLVGKEGNVHCFEPLHDLYFQLTYNLISNNCFNVTTYCNGVSDKPSSVFLTPLNLQKRDNFGARQLTGAKPVMDSNNTENIKIITIDSLNLASSFIKIDAEGMEDKVLLGSKKTLEKHKPIILIEIHQDDMKKLSKILDSLNYDIVQRYPPWDYLALYRK</sequence>
<reference evidence="2" key="1">
    <citation type="journal article" date="2019" name="MBio">
        <title>Virus Genomes from Deep Sea Sediments Expand the Ocean Megavirome and Support Independent Origins of Viral Gigantism.</title>
        <authorList>
            <person name="Backstrom D."/>
            <person name="Yutin N."/>
            <person name="Jorgensen S.L."/>
            <person name="Dharamshi J."/>
            <person name="Homa F."/>
            <person name="Zaremba-Niedwiedzka K."/>
            <person name="Spang A."/>
            <person name="Wolf Y.I."/>
            <person name="Koonin E.V."/>
            <person name="Ettema T.J."/>
        </authorList>
    </citation>
    <scope>NUCLEOTIDE SEQUENCE</scope>
</reference>
<dbReference type="InterPro" id="IPR052514">
    <property type="entry name" value="SAM-dependent_MTase"/>
</dbReference>
<accession>A0A481YZM7</accession>
<dbReference type="PANTHER" id="PTHR34203">
    <property type="entry name" value="METHYLTRANSFERASE, FKBM FAMILY PROTEIN"/>
    <property type="match status" value="1"/>
</dbReference>
<dbReference type="GO" id="GO:0032259">
    <property type="term" value="P:methylation"/>
    <property type="evidence" value="ECO:0007669"/>
    <property type="project" value="UniProtKB-KW"/>
</dbReference>
<dbReference type="InterPro" id="IPR029063">
    <property type="entry name" value="SAM-dependent_MTases_sf"/>
</dbReference>
<dbReference type="PANTHER" id="PTHR34203:SF15">
    <property type="entry name" value="SLL1173 PROTEIN"/>
    <property type="match status" value="1"/>
</dbReference>
<proteinExistence type="predicted"/>
<dbReference type="SUPFAM" id="SSF53335">
    <property type="entry name" value="S-adenosyl-L-methionine-dependent methyltransferases"/>
    <property type="match status" value="1"/>
</dbReference>
<dbReference type="Gene3D" id="3.40.50.150">
    <property type="entry name" value="Vaccinia Virus protein VP39"/>
    <property type="match status" value="1"/>
</dbReference>
<feature type="domain" description="Methyltransferase FkbM" evidence="1">
    <location>
        <begin position="40"/>
        <end position="197"/>
    </location>
</feature>
<protein>
    <submittedName>
        <fullName evidence="2">Methyltransferase</fullName>
    </submittedName>
</protein>
<keyword evidence="2" id="KW-0489">Methyltransferase</keyword>
<evidence type="ECO:0000259" key="1">
    <source>
        <dbReference type="Pfam" id="PF05050"/>
    </source>
</evidence>
<keyword evidence="2" id="KW-0808">Transferase</keyword>
<dbReference type="NCBIfam" id="TIGR01444">
    <property type="entry name" value="fkbM_fam"/>
    <property type="match status" value="1"/>
</dbReference>
<evidence type="ECO:0000313" key="2">
    <source>
        <dbReference type="EMBL" id="QBK88371.1"/>
    </source>
</evidence>
<gene>
    <name evidence="2" type="ORF">LCMiAC01_00350</name>
</gene>
<organism evidence="2">
    <name type="scientific">Mimivirus LCMiAC01</name>
    <dbReference type="NCBI Taxonomy" id="2506608"/>
    <lineage>
        <taxon>Viruses</taxon>
        <taxon>Varidnaviria</taxon>
        <taxon>Bamfordvirae</taxon>
        <taxon>Nucleocytoviricota</taxon>
        <taxon>Megaviricetes</taxon>
        <taxon>Imitervirales</taxon>
        <taxon>Mimiviridae</taxon>
        <taxon>Klosneuvirinae</taxon>
    </lineage>
</organism>
<dbReference type="GO" id="GO:0008168">
    <property type="term" value="F:methyltransferase activity"/>
    <property type="evidence" value="ECO:0007669"/>
    <property type="project" value="UniProtKB-KW"/>
</dbReference>
<dbReference type="InterPro" id="IPR006342">
    <property type="entry name" value="FkbM_mtfrase"/>
</dbReference>
<dbReference type="EMBL" id="MK500388">
    <property type="protein sequence ID" value="QBK88371.1"/>
    <property type="molecule type" value="Genomic_DNA"/>
</dbReference>
<name>A0A481YZM7_9VIRU</name>